<dbReference type="Gene3D" id="3.40.50.620">
    <property type="entry name" value="HUPs"/>
    <property type="match status" value="1"/>
</dbReference>
<keyword evidence="4" id="KW-0547">Nucleotide-binding</keyword>
<dbReference type="Pfam" id="PF09179">
    <property type="entry name" value="TilS"/>
    <property type="match status" value="1"/>
</dbReference>
<evidence type="ECO:0000256" key="4">
    <source>
        <dbReference type="ARBA" id="ARBA00022741"/>
    </source>
</evidence>
<comment type="function">
    <text evidence="7">Ligates lysine onto the cytidine present at position 34 of the AUA codon-specific tRNA(Ile) that contains the anticodon CAU, in an ATP-dependent manner. Cytidine is converted to lysidine, thus changing the amino acid specificity of the tRNA from methionine to isoleucine.</text>
</comment>
<name>A0A432VXL4_9GAMM</name>
<dbReference type="InterPro" id="IPR014729">
    <property type="entry name" value="Rossmann-like_a/b/a_fold"/>
</dbReference>
<dbReference type="EMBL" id="PIPI01000001">
    <property type="protein sequence ID" value="RUO21441.1"/>
    <property type="molecule type" value="Genomic_DNA"/>
</dbReference>
<dbReference type="GO" id="GO:0032267">
    <property type="term" value="F:tRNA(Ile)-lysidine synthase activity"/>
    <property type="evidence" value="ECO:0007669"/>
    <property type="project" value="UniProtKB-EC"/>
</dbReference>
<evidence type="ECO:0000259" key="9">
    <source>
        <dbReference type="Pfam" id="PF09179"/>
    </source>
</evidence>
<comment type="caution">
    <text evidence="10">The sequence shown here is derived from an EMBL/GenBank/DDBJ whole genome shotgun (WGS) entry which is preliminary data.</text>
</comment>
<dbReference type="PANTHER" id="PTHR43033:SF1">
    <property type="entry name" value="TRNA(ILE)-LYSIDINE SYNTHASE-RELATED"/>
    <property type="match status" value="1"/>
</dbReference>
<dbReference type="InterPro" id="IPR015262">
    <property type="entry name" value="tRNA_Ile_lys_synt_subst-bd"/>
</dbReference>
<dbReference type="InterPro" id="IPR012094">
    <property type="entry name" value="tRNA_Ile_lys_synt"/>
</dbReference>
<dbReference type="NCBIfam" id="TIGR02432">
    <property type="entry name" value="lysidine_TilS_N"/>
    <property type="match status" value="1"/>
</dbReference>
<keyword evidence="5" id="KW-0067">ATP-binding</keyword>
<dbReference type="GO" id="GO:0006400">
    <property type="term" value="P:tRNA modification"/>
    <property type="evidence" value="ECO:0007669"/>
    <property type="project" value="UniProtKB-UniRule"/>
</dbReference>
<reference evidence="10 11" key="1">
    <citation type="journal article" date="2011" name="Front. Microbiol.">
        <title>Genomic signatures of strain selection and enhancement in Bacillus atrophaeus var. globigii, a historical biowarfare simulant.</title>
        <authorList>
            <person name="Gibbons H.S."/>
            <person name="Broomall S.M."/>
            <person name="McNew L.A."/>
            <person name="Daligault H."/>
            <person name="Chapman C."/>
            <person name="Bruce D."/>
            <person name="Karavis M."/>
            <person name="Krepps M."/>
            <person name="McGregor P.A."/>
            <person name="Hong C."/>
            <person name="Park K.H."/>
            <person name="Akmal A."/>
            <person name="Feldman A."/>
            <person name="Lin J.S."/>
            <person name="Chang W.E."/>
            <person name="Higgs B.W."/>
            <person name="Demirev P."/>
            <person name="Lindquist J."/>
            <person name="Liem A."/>
            <person name="Fochler E."/>
            <person name="Read T.D."/>
            <person name="Tapia R."/>
            <person name="Johnson S."/>
            <person name="Bishop-Lilly K.A."/>
            <person name="Detter C."/>
            <person name="Han C."/>
            <person name="Sozhamannan S."/>
            <person name="Rosenzweig C.N."/>
            <person name="Skowronski E.W."/>
        </authorList>
    </citation>
    <scope>NUCLEOTIDE SEQUENCE [LARGE SCALE GENOMIC DNA]</scope>
    <source>
        <strain evidence="10 11">AK5</strain>
    </source>
</reference>
<dbReference type="Proteomes" id="UP000288212">
    <property type="component" value="Unassembled WGS sequence"/>
</dbReference>
<dbReference type="OrthoDB" id="9807403at2"/>
<comment type="similarity">
    <text evidence="7">Belongs to the tRNA(Ile)-lysidine synthase family.</text>
</comment>
<evidence type="ECO:0000256" key="2">
    <source>
        <dbReference type="ARBA" id="ARBA00022598"/>
    </source>
</evidence>
<feature type="domain" description="tRNA(Ile)-lysidine synthase substrate-binding" evidence="9">
    <location>
        <begin position="271"/>
        <end position="327"/>
    </location>
</feature>
<evidence type="ECO:0000256" key="5">
    <source>
        <dbReference type="ARBA" id="ARBA00022840"/>
    </source>
</evidence>
<evidence type="ECO:0000313" key="10">
    <source>
        <dbReference type="EMBL" id="RUO21441.1"/>
    </source>
</evidence>
<dbReference type="AlphaFoldDB" id="A0A432VXL4"/>
<comment type="caution">
    <text evidence="7">Lacks conserved residue(s) required for the propagation of feature annotation.</text>
</comment>
<dbReference type="PANTHER" id="PTHR43033">
    <property type="entry name" value="TRNA(ILE)-LYSIDINE SYNTHASE-RELATED"/>
    <property type="match status" value="1"/>
</dbReference>
<dbReference type="GO" id="GO:0005737">
    <property type="term" value="C:cytoplasm"/>
    <property type="evidence" value="ECO:0007669"/>
    <property type="project" value="UniProtKB-SubCell"/>
</dbReference>
<keyword evidence="1 7" id="KW-0963">Cytoplasm</keyword>
<keyword evidence="2 7" id="KW-0436">Ligase</keyword>
<dbReference type="Pfam" id="PF01171">
    <property type="entry name" value="ATP_bind_3"/>
    <property type="match status" value="1"/>
</dbReference>
<dbReference type="Gene3D" id="1.20.59.20">
    <property type="match status" value="1"/>
</dbReference>
<comment type="subcellular location">
    <subcellularLocation>
        <location evidence="7">Cytoplasm</location>
    </subcellularLocation>
</comment>
<protein>
    <recommendedName>
        <fullName evidence="7">tRNA(Ile)-lysidine synthase</fullName>
        <ecNumber evidence="7">6.3.4.19</ecNumber>
    </recommendedName>
    <alternativeName>
        <fullName evidence="7">tRNA(Ile)-2-lysyl-cytidine synthase</fullName>
    </alternativeName>
    <alternativeName>
        <fullName evidence="7">tRNA(Ile)-lysidine synthetase</fullName>
    </alternativeName>
</protein>
<proteinExistence type="inferred from homology"/>
<dbReference type="InterPro" id="IPR012795">
    <property type="entry name" value="tRNA_Ile_lys_synt_N"/>
</dbReference>
<dbReference type="EC" id="6.3.4.19" evidence="7"/>
<gene>
    <name evidence="7 10" type="primary">tilS</name>
    <name evidence="10" type="ORF">CWE06_00850</name>
</gene>
<feature type="domain" description="tRNA(Ile)-lysidine/2-thiocytidine synthase N-terminal" evidence="8">
    <location>
        <begin position="33"/>
        <end position="213"/>
    </location>
</feature>
<evidence type="ECO:0000256" key="1">
    <source>
        <dbReference type="ARBA" id="ARBA00022490"/>
    </source>
</evidence>
<dbReference type="InterPro" id="IPR011063">
    <property type="entry name" value="TilS/TtcA_N"/>
</dbReference>
<organism evidence="10 11">
    <name type="scientific">Aliidiomarina haloalkalitolerans</name>
    <dbReference type="NCBI Taxonomy" id="859059"/>
    <lineage>
        <taxon>Bacteria</taxon>
        <taxon>Pseudomonadati</taxon>
        <taxon>Pseudomonadota</taxon>
        <taxon>Gammaproteobacteria</taxon>
        <taxon>Alteromonadales</taxon>
        <taxon>Idiomarinaceae</taxon>
        <taxon>Aliidiomarina</taxon>
    </lineage>
</organism>
<keyword evidence="3 7" id="KW-0819">tRNA processing</keyword>
<sequence length="337" mass="38504">MAQTASPTGVTPADLYPLYVQLLTSLDLPAGQQIVVALGGGADSQTVFDLTLRFRQDFPDYQYLAIHLDHYFHPDSPQWAEFLRNYCQQAEIDHIVEAIDVPTGKRLSKEEQGRNARYQRLAELTDENAIILLGQHRTDQVETLFLQLKRGAGPKGLAGMQAVAPFRGQRRLVRPLLTVTKAQIYDYAHAHGVGWIEDDTNQDTRIERNFFRHVIIPQIEARFPAFQATAARSAAFCGEQTELLDQLLADKLASYQTADGWLELRDWWSWDEKMQRAMLRAWLDGHAVTLPSAAILHELQTQIQRSHSGKQVRVRWSGVEVYRQQRWLKINQLFKSA</sequence>
<evidence type="ECO:0000256" key="7">
    <source>
        <dbReference type="HAMAP-Rule" id="MF_01161"/>
    </source>
</evidence>
<dbReference type="GO" id="GO:0005524">
    <property type="term" value="F:ATP binding"/>
    <property type="evidence" value="ECO:0007669"/>
    <property type="project" value="UniProtKB-KW"/>
</dbReference>
<dbReference type="SUPFAM" id="SSF52402">
    <property type="entry name" value="Adenine nucleotide alpha hydrolases-like"/>
    <property type="match status" value="1"/>
</dbReference>
<dbReference type="RefSeq" id="WP_126790418.1">
    <property type="nucleotide sequence ID" value="NZ_PIPI01000001.1"/>
</dbReference>
<accession>A0A432VXL4</accession>
<evidence type="ECO:0000259" key="8">
    <source>
        <dbReference type="Pfam" id="PF01171"/>
    </source>
</evidence>
<evidence type="ECO:0000256" key="3">
    <source>
        <dbReference type="ARBA" id="ARBA00022694"/>
    </source>
</evidence>
<dbReference type="HAMAP" id="MF_01161">
    <property type="entry name" value="tRNA_Ile_lys_synt"/>
    <property type="match status" value="1"/>
</dbReference>
<evidence type="ECO:0000313" key="11">
    <source>
        <dbReference type="Proteomes" id="UP000288212"/>
    </source>
</evidence>
<dbReference type="SUPFAM" id="SSF82829">
    <property type="entry name" value="MesJ substrate recognition domain-like"/>
    <property type="match status" value="1"/>
</dbReference>
<evidence type="ECO:0000256" key="6">
    <source>
        <dbReference type="ARBA" id="ARBA00048539"/>
    </source>
</evidence>
<keyword evidence="11" id="KW-1185">Reference proteome</keyword>
<dbReference type="CDD" id="cd01992">
    <property type="entry name" value="TilS_N"/>
    <property type="match status" value="1"/>
</dbReference>
<comment type="catalytic activity">
    <reaction evidence="6 7">
        <text>cytidine(34) in tRNA(Ile2) + L-lysine + ATP = lysidine(34) in tRNA(Ile2) + AMP + diphosphate + H(+)</text>
        <dbReference type="Rhea" id="RHEA:43744"/>
        <dbReference type="Rhea" id="RHEA-COMP:10625"/>
        <dbReference type="Rhea" id="RHEA-COMP:10670"/>
        <dbReference type="ChEBI" id="CHEBI:15378"/>
        <dbReference type="ChEBI" id="CHEBI:30616"/>
        <dbReference type="ChEBI" id="CHEBI:32551"/>
        <dbReference type="ChEBI" id="CHEBI:33019"/>
        <dbReference type="ChEBI" id="CHEBI:82748"/>
        <dbReference type="ChEBI" id="CHEBI:83665"/>
        <dbReference type="ChEBI" id="CHEBI:456215"/>
        <dbReference type="EC" id="6.3.4.19"/>
    </reaction>
</comment>